<dbReference type="Pfam" id="PF00391">
    <property type="entry name" value="PEP-utilizers"/>
    <property type="match status" value="1"/>
</dbReference>
<dbReference type="PANTHER" id="PTHR22931">
    <property type="entry name" value="PHOSPHOENOLPYRUVATE DIKINASE-RELATED"/>
    <property type="match status" value="1"/>
</dbReference>
<dbReference type="EC" id="2.7.9.1" evidence="3"/>
<evidence type="ECO:0000259" key="1">
    <source>
        <dbReference type="Pfam" id="PF00391"/>
    </source>
</evidence>
<proteinExistence type="predicted"/>
<evidence type="ECO:0000313" key="3">
    <source>
        <dbReference type="EMBL" id="ODN68896.1"/>
    </source>
</evidence>
<dbReference type="AlphaFoldDB" id="A0A1E3GZ97"/>
<dbReference type="SUPFAM" id="SSF51621">
    <property type="entry name" value="Phosphoenolpyruvate/pyruvate domain"/>
    <property type="match status" value="1"/>
</dbReference>
<protein>
    <submittedName>
        <fullName evidence="3">Pyruvate, phosphate dikinase</fullName>
        <ecNumber evidence="3">2.7.9.1</ecNumber>
    </submittedName>
</protein>
<dbReference type="SUPFAM" id="SSF56059">
    <property type="entry name" value="Glutathione synthetase ATP-binding domain-like"/>
    <property type="match status" value="1"/>
</dbReference>
<dbReference type="PROSITE" id="PS00370">
    <property type="entry name" value="PEP_ENZYMES_PHOS_SITE"/>
    <property type="match status" value="1"/>
</dbReference>
<dbReference type="GO" id="GO:0016301">
    <property type="term" value="F:kinase activity"/>
    <property type="evidence" value="ECO:0007669"/>
    <property type="project" value="UniProtKB-KW"/>
</dbReference>
<dbReference type="EMBL" id="MCRJ01000124">
    <property type="protein sequence ID" value="ODN68896.1"/>
    <property type="molecule type" value="Genomic_DNA"/>
</dbReference>
<dbReference type="SUPFAM" id="SSF52009">
    <property type="entry name" value="Phosphohistidine domain"/>
    <property type="match status" value="1"/>
</dbReference>
<feature type="domain" description="Pyruvate phosphate dikinase AMP/ATP-binding" evidence="2">
    <location>
        <begin position="89"/>
        <end position="146"/>
    </location>
</feature>
<dbReference type="Gene3D" id="1.10.189.10">
    <property type="entry name" value="Pyruvate Phosphate Dikinase, domain 2"/>
    <property type="match status" value="1"/>
</dbReference>
<dbReference type="Gene3D" id="3.50.30.10">
    <property type="entry name" value="Phosphohistidine domain"/>
    <property type="match status" value="1"/>
</dbReference>
<comment type="caution">
    <text evidence="3">The sequence shown here is derived from an EMBL/GenBank/DDBJ whole genome shotgun (WGS) entry which is preliminary data.</text>
</comment>
<dbReference type="PANTHER" id="PTHR22931:SF9">
    <property type="entry name" value="PYRUVATE, PHOSPHATE DIKINASE 1, CHLOROPLASTIC"/>
    <property type="match status" value="1"/>
</dbReference>
<evidence type="ECO:0000259" key="2">
    <source>
        <dbReference type="Pfam" id="PF01326"/>
    </source>
</evidence>
<dbReference type="Gene3D" id="3.30.470.20">
    <property type="entry name" value="ATP-grasp fold, B domain"/>
    <property type="match status" value="1"/>
</dbReference>
<reference evidence="3 4" key="1">
    <citation type="submission" date="2016-07" db="EMBL/GenBank/DDBJ databases">
        <title>Draft Genome Sequence of Methylobrevis pamukkalensis PK2.</title>
        <authorList>
            <person name="Vasilenko O.V."/>
            <person name="Doronina N.V."/>
            <person name="Shmareva M.N."/>
            <person name="Tarlachkov S.V."/>
            <person name="Mustakhimov I."/>
            <person name="Trotsenko Y.A."/>
        </authorList>
    </citation>
    <scope>NUCLEOTIDE SEQUENCE [LARGE SCALE GENOMIC DNA]</scope>
    <source>
        <strain evidence="3 4">PK2</strain>
    </source>
</reference>
<accession>A0A1E3GZ97</accession>
<dbReference type="InterPro" id="IPR036637">
    <property type="entry name" value="Phosphohistidine_dom_sf"/>
</dbReference>
<organism evidence="3 4">
    <name type="scientific">Methylobrevis pamukkalensis</name>
    <dbReference type="NCBI Taxonomy" id="1439726"/>
    <lineage>
        <taxon>Bacteria</taxon>
        <taxon>Pseudomonadati</taxon>
        <taxon>Pseudomonadota</taxon>
        <taxon>Alphaproteobacteria</taxon>
        <taxon>Hyphomicrobiales</taxon>
        <taxon>Pleomorphomonadaceae</taxon>
        <taxon>Methylobrevis</taxon>
    </lineage>
</organism>
<dbReference type="Proteomes" id="UP000094622">
    <property type="component" value="Unassembled WGS sequence"/>
</dbReference>
<keyword evidence="3" id="KW-0670">Pyruvate</keyword>
<dbReference type="InterPro" id="IPR010121">
    <property type="entry name" value="Pyruvate_phosphate_dikinase"/>
</dbReference>
<keyword evidence="3" id="KW-0808">Transferase</keyword>
<feature type="domain" description="Pyruvate phosphate dikinase AMP/ATP-binding" evidence="2">
    <location>
        <begin position="1"/>
        <end position="76"/>
    </location>
</feature>
<dbReference type="GO" id="GO:0005524">
    <property type="term" value="F:ATP binding"/>
    <property type="evidence" value="ECO:0007669"/>
    <property type="project" value="InterPro"/>
</dbReference>
<gene>
    <name evidence="3" type="primary">ppdK_2</name>
    <name evidence="3" type="ORF">A6302_03795</name>
</gene>
<feature type="domain" description="PEP-utilising enzyme mobile" evidence="1">
    <location>
        <begin position="213"/>
        <end position="293"/>
    </location>
</feature>
<dbReference type="InterPro" id="IPR008279">
    <property type="entry name" value="PEP-util_enz_mobile_dom"/>
</dbReference>
<dbReference type="InterPro" id="IPR002192">
    <property type="entry name" value="PPDK_AMP/ATP-bd"/>
</dbReference>
<dbReference type="Pfam" id="PF01326">
    <property type="entry name" value="PPDK_N"/>
    <property type="match status" value="2"/>
</dbReference>
<dbReference type="PATRIC" id="fig|1439726.3.peg.4000"/>
<evidence type="ECO:0000313" key="4">
    <source>
        <dbReference type="Proteomes" id="UP000094622"/>
    </source>
</evidence>
<keyword evidence="4" id="KW-1185">Reference proteome</keyword>
<keyword evidence="3" id="KW-0418">Kinase</keyword>
<sequence>MVYRRLHHIADDWGTAVTVQAMVFGNTGSDSATGVAFTRDPSTGEKILYGEFLLDAQGEDVVSGMRTPNYLTEAGRQRAGSESPSLEMLMPAAFSEFRRICDDLERHFRDMQDVEFTIERGKLWMLQTRTAKRSAEAAIRIAVEMADEGVITTEEAVGRIDPTSLEQLLHPTLDPRAAREVIATGLPASPGAACGRIVFSAEEAEKVAQEGHAVILVRTETSPEDIHGMHAAEGVLTTRGGMTSHAAVVARGMGKPCVSGAATMKADAKSRTLKAMGRTFEAGDVITIDGTTGQVMAGKVAMREPDMSPSFLRLMGWADEIRRMKVRANAETPTEVRVARAFGADASASAAPSTCSSTTAGCWPCAR</sequence>
<dbReference type="InterPro" id="IPR015813">
    <property type="entry name" value="Pyrv/PenolPyrv_kinase-like_dom"/>
</dbReference>
<name>A0A1E3GZ97_9HYPH</name>
<dbReference type="InterPro" id="IPR018274">
    <property type="entry name" value="PEP_util_AS"/>
</dbReference>
<dbReference type="GO" id="GO:0050242">
    <property type="term" value="F:pyruvate, phosphate dikinase activity"/>
    <property type="evidence" value="ECO:0007669"/>
    <property type="project" value="UniProtKB-EC"/>
</dbReference>